<comment type="similarity">
    <text evidence="1 4">Belongs to the purine/pyrimidine phosphoribosyltransferase family. PyrR subfamily.</text>
</comment>
<comment type="catalytic activity">
    <reaction evidence="4">
        <text>UMP + diphosphate = 5-phospho-alpha-D-ribose 1-diphosphate + uracil</text>
        <dbReference type="Rhea" id="RHEA:13017"/>
        <dbReference type="ChEBI" id="CHEBI:17568"/>
        <dbReference type="ChEBI" id="CHEBI:33019"/>
        <dbReference type="ChEBI" id="CHEBI:57865"/>
        <dbReference type="ChEBI" id="CHEBI:58017"/>
        <dbReference type="EC" id="2.4.2.9"/>
    </reaction>
</comment>
<name>A0A1I0AY75_9ACTN</name>
<protein>
    <recommendedName>
        <fullName evidence="4">Bifunctional protein PyrR</fullName>
    </recommendedName>
    <domain>
        <recommendedName>
            <fullName evidence="4">Pyrimidine operon regulatory protein</fullName>
        </recommendedName>
    </domain>
    <domain>
        <recommendedName>
            <fullName evidence="4">Uracil phosphoribosyltransferase</fullName>
            <shortName evidence="4">UPRTase</shortName>
            <ecNumber evidence="4">2.4.2.9</ecNumber>
        </recommendedName>
    </domain>
</protein>
<dbReference type="FunFam" id="3.40.50.2020:FF:000020">
    <property type="entry name" value="Bifunctional protein PyrR"/>
    <property type="match status" value="1"/>
</dbReference>
<dbReference type="EC" id="2.4.2.9" evidence="4"/>
<dbReference type="OrthoDB" id="9802227at2"/>
<sequence>MARQPEPARSDPPSAVLSAADVTRVVDRMAHQLIEKCAGGGGAGDEAAGGLADLVLVGIPTRGAPLARRLAARVAAFSGSPVDVGTVDITLYRDDLRLRGVRALEETVLPEDGIDGRLVVLVDDVLYSGRSVRAALDALRDLGRPRAVQLAVLVDRGHRELPIRADYVGKNLPTARSQSVRVRLAETDGVDEVLVTEGEDR</sequence>
<keyword evidence="4 6" id="KW-0808">Transferase</keyword>
<dbReference type="RefSeq" id="WP_091440207.1">
    <property type="nucleotide sequence ID" value="NZ_FOIE01000002.1"/>
</dbReference>
<dbReference type="PANTHER" id="PTHR11608">
    <property type="entry name" value="BIFUNCTIONAL PROTEIN PYRR"/>
    <property type="match status" value="1"/>
</dbReference>
<dbReference type="CDD" id="cd06223">
    <property type="entry name" value="PRTases_typeI"/>
    <property type="match status" value="1"/>
</dbReference>
<evidence type="ECO:0000259" key="5">
    <source>
        <dbReference type="Pfam" id="PF00156"/>
    </source>
</evidence>
<dbReference type="EMBL" id="FOIE01000002">
    <property type="protein sequence ID" value="SES99482.1"/>
    <property type="molecule type" value="Genomic_DNA"/>
</dbReference>
<feature type="short sequence motif" description="PRPP-binding" evidence="4">
    <location>
        <begin position="119"/>
        <end position="131"/>
    </location>
</feature>
<evidence type="ECO:0000256" key="1">
    <source>
        <dbReference type="ARBA" id="ARBA00005565"/>
    </source>
</evidence>
<dbReference type="PANTHER" id="PTHR11608:SF0">
    <property type="entry name" value="BIFUNCTIONAL PROTEIN PYRR"/>
    <property type="match status" value="1"/>
</dbReference>
<dbReference type="SUPFAM" id="SSF53271">
    <property type="entry name" value="PRTase-like"/>
    <property type="match status" value="1"/>
</dbReference>
<proteinExistence type="inferred from homology"/>
<comment type="function">
    <text evidence="4">Regulates the transcription of the pyrimidine nucleotide (pyr) operon in response to exogenous pyrimidines.</text>
</comment>
<gene>
    <name evidence="4" type="primary">pyrR</name>
    <name evidence="6" type="ORF">SAMN04488546_1026</name>
</gene>
<dbReference type="InterPro" id="IPR000836">
    <property type="entry name" value="PRTase_dom"/>
</dbReference>
<dbReference type="Proteomes" id="UP000198507">
    <property type="component" value="Unassembled WGS sequence"/>
</dbReference>
<accession>A0A1I0AY75</accession>
<dbReference type="GO" id="GO:0004845">
    <property type="term" value="F:uracil phosphoribosyltransferase activity"/>
    <property type="evidence" value="ECO:0007669"/>
    <property type="project" value="UniProtKB-UniRule"/>
</dbReference>
<evidence type="ECO:0000256" key="3">
    <source>
        <dbReference type="ARBA" id="ARBA00023163"/>
    </source>
</evidence>
<keyword evidence="2 4" id="KW-0805">Transcription regulation</keyword>
<organism evidence="6 7">
    <name type="scientific">Geodermatophilus poikilotrophus</name>
    <dbReference type="NCBI Taxonomy" id="1333667"/>
    <lineage>
        <taxon>Bacteria</taxon>
        <taxon>Bacillati</taxon>
        <taxon>Actinomycetota</taxon>
        <taxon>Actinomycetes</taxon>
        <taxon>Geodermatophilales</taxon>
        <taxon>Geodermatophilaceae</taxon>
        <taxon>Geodermatophilus</taxon>
    </lineage>
</organism>
<dbReference type="Pfam" id="PF00156">
    <property type="entry name" value="Pribosyltran"/>
    <property type="match status" value="1"/>
</dbReference>
<dbReference type="HAMAP" id="MF_01219">
    <property type="entry name" value="PyrR"/>
    <property type="match status" value="1"/>
</dbReference>
<dbReference type="AlphaFoldDB" id="A0A1I0AY75"/>
<evidence type="ECO:0000313" key="7">
    <source>
        <dbReference type="Proteomes" id="UP000198507"/>
    </source>
</evidence>
<keyword evidence="4 6" id="KW-0328">Glycosyltransferase</keyword>
<evidence type="ECO:0000256" key="2">
    <source>
        <dbReference type="ARBA" id="ARBA00023015"/>
    </source>
</evidence>
<keyword evidence="3 4" id="KW-0804">Transcription</keyword>
<comment type="function">
    <text evidence="4">Also displays a weak uracil phosphoribosyltransferase activity which is not physiologically significant.</text>
</comment>
<dbReference type="InterPro" id="IPR050137">
    <property type="entry name" value="PyrR_bifunctional"/>
</dbReference>
<feature type="domain" description="Phosphoribosyltransferase" evidence="5">
    <location>
        <begin position="25"/>
        <end position="176"/>
    </location>
</feature>
<dbReference type="GO" id="GO:0006355">
    <property type="term" value="P:regulation of DNA-templated transcription"/>
    <property type="evidence" value="ECO:0007669"/>
    <property type="project" value="UniProtKB-UniRule"/>
</dbReference>
<dbReference type="InterPro" id="IPR023050">
    <property type="entry name" value="PyrR"/>
</dbReference>
<dbReference type="NCBIfam" id="NF003549">
    <property type="entry name" value="PRK05205.1-5"/>
    <property type="match status" value="1"/>
</dbReference>
<dbReference type="NCBIfam" id="NF003547">
    <property type="entry name" value="PRK05205.1-3"/>
    <property type="match status" value="1"/>
</dbReference>
<dbReference type="Gene3D" id="3.40.50.2020">
    <property type="match status" value="1"/>
</dbReference>
<evidence type="ECO:0000313" key="6">
    <source>
        <dbReference type="EMBL" id="SES99482.1"/>
    </source>
</evidence>
<reference evidence="7" key="1">
    <citation type="submission" date="2016-10" db="EMBL/GenBank/DDBJ databases">
        <authorList>
            <person name="Varghese N."/>
            <person name="Submissions S."/>
        </authorList>
    </citation>
    <scope>NUCLEOTIDE SEQUENCE [LARGE SCALE GENOMIC DNA]</scope>
    <source>
        <strain evidence="7">DSM 44209</strain>
    </source>
</reference>
<evidence type="ECO:0000256" key="4">
    <source>
        <dbReference type="HAMAP-Rule" id="MF_01219"/>
    </source>
</evidence>
<dbReference type="InterPro" id="IPR029057">
    <property type="entry name" value="PRTase-like"/>
</dbReference>
<keyword evidence="7" id="KW-1185">Reference proteome</keyword>